<keyword evidence="4" id="KW-1185">Reference proteome</keyword>
<dbReference type="EMBL" id="KL142373">
    <property type="protein sequence ID" value="KDR79129.1"/>
    <property type="molecule type" value="Genomic_DNA"/>
</dbReference>
<keyword evidence="1" id="KW-0175">Coiled coil</keyword>
<dbReference type="Proteomes" id="UP000027222">
    <property type="component" value="Unassembled WGS sequence"/>
</dbReference>
<dbReference type="CDD" id="cd00084">
    <property type="entry name" value="HMG-box_SF"/>
    <property type="match status" value="1"/>
</dbReference>
<feature type="region of interest" description="Disordered" evidence="2">
    <location>
        <begin position="69"/>
        <end position="126"/>
    </location>
</feature>
<evidence type="ECO:0000256" key="2">
    <source>
        <dbReference type="SAM" id="MobiDB-lite"/>
    </source>
</evidence>
<dbReference type="SUPFAM" id="SSF47095">
    <property type="entry name" value="HMG-box"/>
    <property type="match status" value="2"/>
</dbReference>
<dbReference type="HOGENOM" id="CLU_921489_0_0_1"/>
<organism evidence="3 4">
    <name type="scientific">Galerina marginata (strain CBS 339.88)</name>
    <dbReference type="NCBI Taxonomy" id="685588"/>
    <lineage>
        <taxon>Eukaryota</taxon>
        <taxon>Fungi</taxon>
        <taxon>Dikarya</taxon>
        <taxon>Basidiomycota</taxon>
        <taxon>Agaricomycotina</taxon>
        <taxon>Agaricomycetes</taxon>
        <taxon>Agaricomycetidae</taxon>
        <taxon>Agaricales</taxon>
        <taxon>Agaricineae</taxon>
        <taxon>Strophariaceae</taxon>
        <taxon>Galerina</taxon>
    </lineage>
</organism>
<dbReference type="InterPro" id="IPR006311">
    <property type="entry name" value="TAT_signal"/>
</dbReference>
<dbReference type="Gene3D" id="1.10.30.10">
    <property type="entry name" value="High mobility group box domain"/>
    <property type="match status" value="2"/>
</dbReference>
<evidence type="ECO:0000313" key="4">
    <source>
        <dbReference type="Proteomes" id="UP000027222"/>
    </source>
</evidence>
<dbReference type="AlphaFoldDB" id="A0A067TGU0"/>
<proteinExistence type="predicted"/>
<feature type="compositionally biased region" description="Low complexity" evidence="2">
    <location>
        <begin position="69"/>
        <end position="98"/>
    </location>
</feature>
<gene>
    <name evidence="3" type="ORF">GALMADRAFT_243005</name>
</gene>
<dbReference type="PROSITE" id="PS51318">
    <property type="entry name" value="TAT"/>
    <property type="match status" value="1"/>
</dbReference>
<dbReference type="OrthoDB" id="10624307at2759"/>
<name>A0A067TGU0_GALM3</name>
<evidence type="ECO:0000313" key="3">
    <source>
        <dbReference type="EMBL" id="KDR79129.1"/>
    </source>
</evidence>
<evidence type="ECO:0000256" key="1">
    <source>
        <dbReference type="SAM" id="Coils"/>
    </source>
</evidence>
<accession>A0A067TGU0</accession>
<evidence type="ECO:0008006" key="5">
    <source>
        <dbReference type="Google" id="ProtNLM"/>
    </source>
</evidence>
<dbReference type="InterPro" id="IPR036910">
    <property type="entry name" value="HMG_box_dom_sf"/>
</dbReference>
<feature type="compositionally biased region" description="Basic residues" evidence="2">
    <location>
        <begin position="99"/>
        <end position="126"/>
    </location>
</feature>
<protein>
    <recommendedName>
        <fullName evidence="5">HMG box domain-containing protein</fullName>
    </recommendedName>
</protein>
<dbReference type="STRING" id="685588.A0A067TGU0"/>
<sequence length="302" mass="33225">MLFSLLKRSPAFATAAAAGARSFSLLSKSNPALRLGVARPTASFFAAQAASRRAFLTTSPVLAAAAATTTAKKATQPKSKTAAAATKKPATTKAAAAGAKKKKTTAKKAKAATKKPKPKKKKKVVKTRIILKKKKKAVKPKKVTVKEITPPFKSPGSSWILFVKEFSKDRDPTDFINSHREAAIVWRTMSAEEKAKYKPNRAAVDEYVARRRDWVRKLTPPQRRLYRARHRSPALKGRASIYTSFVKENWKDLPADTTFAEKAKILAERYRELSEAQKEVLRQRVAKLNEERAAAAASSPPA</sequence>
<reference evidence="4" key="1">
    <citation type="journal article" date="2014" name="Proc. Natl. Acad. Sci. U.S.A.">
        <title>Extensive sampling of basidiomycete genomes demonstrates inadequacy of the white-rot/brown-rot paradigm for wood decay fungi.</title>
        <authorList>
            <person name="Riley R."/>
            <person name="Salamov A.A."/>
            <person name="Brown D.W."/>
            <person name="Nagy L.G."/>
            <person name="Floudas D."/>
            <person name="Held B.W."/>
            <person name="Levasseur A."/>
            <person name="Lombard V."/>
            <person name="Morin E."/>
            <person name="Otillar R."/>
            <person name="Lindquist E.A."/>
            <person name="Sun H."/>
            <person name="LaButti K.M."/>
            <person name="Schmutz J."/>
            <person name="Jabbour D."/>
            <person name="Luo H."/>
            <person name="Baker S.E."/>
            <person name="Pisabarro A.G."/>
            <person name="Walton J.D."/>
            <person name="Blanchette R.A."/>
            <person name="Henrissat B."/>
            <person name="Martin F."/>
            <person name="Cullen D."/>
            <person name="Hibbett D.S."/>
            <person name="Grigoriev I.V."/>
        </authorList>
    </citation>
    <scope>NUCLEOTIDE SEQUENCE [LARGE SCALE GENOMIC DNA]</scope>
    <source>
        <strain evidence="4">CBS 339.88</strain>
    </source>
</reference>
<feature type="coiled-coil region" evidence="1">
    <location>
        <begin position="271"/>
        <end position="298"/>
    </location>
</feature>